<keyword evidence="8" id="KW-1185">Reference proteome</keyword>
<evidence type="ECO:0000256" key="6">
    <source>
        <dbReference type="SAM" id="Phobius"/>
    </source>
</evidence>
<comment type="caution">
    <text evidence="7">The sequence shown here is derived from an EMBL/GenBank/DDBJ whole genome shotgun (WGS) entry which is preliminary data.</text>
</comment>
<evidence type="ECO:0000313" key="7">
    <source>
        <dbReference type="EMBL" id="KAF2873205.1"/>
    </source>
</evidence>
<evidence type="ECO:0000256" key="1">
    <source>
        <dbReference type="ARBA" id="ARBA00004141"/>
    </source>
</evidence>
<reference evidence="7 8" key="1">
    <citation type="submission" date="2020-01" db="EMBL/GenBank/DDBJ databases">
        <authorList>
            <consortium name="DOE Joint Genome Institute"/>
            <person name="Haridas S."/>
            <person name="Albert R."/>
            <person name="Binder M."/>
            <person name="Bloem J."/>
            <person name="Labutti K."/>
            <person name="Salamov A."/>
            <person name="Andreopoulos B."/>
            <person name="Baker S.E."/>
            <person name="Barry K."/>
            <person name="Bills G."/>
            <person name="Bluhm B.H."/>
            <person name="Cannon C."/>
            <person name="Castanera R."/>
            <person name="Culley D.E."/>
            <person name="Daum C."/>
            <person name="Ezra D."/>
            <person name="Gonzalez J.B."/>
            <person name="Henrissat B."/>
            <person name="Kuo A."/>
            <person name="Liang C."/>
            <person name="Lipzen A."/>
            <person name="Lutzoni F."/>
            <person name="Magnuson J."/>
            <person name="Mondo S."/>
            <person name="Nolan M."/>
            <person name="Ohm R."/>
            <person name="Pangilinan J."/>
            <person name="Park H.-J.H."/>
            <person name="Ramirez L."/>
            <person name="Alfaro M."/>
            <person name="Sun H."/>
            <person name="Tritt A."/>
            <person name="Yoshinaga Y."/>
            <person name="Zwiers L.-H.L."/>
            <person name="Turgeon B.G."/>
            <person name="Goodwin S.B."/>
            <person name="Spatafora J.W."/>
            <person name="Crous P.W."/>
            <person name="Grigoriev I.V."/>
        </authorList>
    </citation>
    <scope>NUCLEOTIDE SEQUENCE [LARGE SCALE GENOMIC DNA]</scope>
    <source>
        <strain evidence="7 8">CBS 611.86</strain>
    </source>
</reference>
<comment type="similarity">
    <text evidence="2">Belongs to the IFI6/IFI27 family.</text>
</comment>
<organism evidence="7 8">
    <name type="scientific">Massariosphaeria phaeospora</name>
    <dbReference type="NCBI Taxonomy" id="100035"/>
    <lineage>
        <taxon>Eukaryota</taxon>
        <taxon>Fungi</taxon>
        <taxon>Dikarya</taxon>
        <taxon>Ascomycota</taxon>
        <taxon>Pezizomycotina</taxon>
        <taxon>Dothideomycetes</taxon>
        <taxon>Pleosporomycetidae</taxon>
        <taxon>Pleosporales</taxon>
        <taxon>Pleosporales incertae sedis</taxon>
        <taxon>Massariosphaeria</taxon>
    </lineage>
</organism>
<feature type="transmembrane region" description="Helical" evidence="6">
    <location>
        <begin position="7"/>
        <end position="30"/>
    </location>
</feature>
<dbReference type="GO" id="GO:0016020">
    <property type="term" value="C:membrane"/>
    <property type="evidence" value="ECO:0007669"/>
    <property type="project" value="UniProtKB-SubCell"/>
</dbReference>
<dbReference type="EMBL" id="JAADJZ010000008">
    <property type="protein sequence ID" value="KAF2873205.1"/>
    <property type="molecule type" value="Genomic_DNA"/>
</dbReference>
<name>A0A7C8MRG3_9PLEO</name>
<keyword evidence="4 6" id="KW-1133">Transmembrane helix</keyword>
<dbReference type="AlphaFoldDB" id="A0A7C8MRG3"/>
<dbReference type="OrthoDB" id="440424at2759"/>
<dbReference type="InterPro" id="IPR009311">
    <property type="entry name" value="IFI6/IFI27-like"/>
</dbReference>
<accession>A0A7C8MRG3</accession>
<dbReference type="Proteomes" id="UP000481861">
    <property type="component" value="Unassembled WGS sequence"/>
</dbReference>
<evidence type="ECO:0000256" key="4">
    <source>
        <dbReference type="ARBA" id="ARBA00022989"/>
    </source>
</evidence>
<protein>
    <submittedName>
        <fullName evidence="7">Uncharacterized protein</fullName>
    </submittedName>
</protein>
<evidence type="ECO:0000256" key="5">
    <source>
        <dbReference type="ARBA" id="ARBA00023136"/>
    </source>
</evidence>
<gene>
    <name evidence="7" type="ORF">BDV95DRAFT_605761</name>
</gene>
<feature type="transmembrane region" description="Helical" evidence="6">
    <location>
        <begin position="84"/>
        <end position="105"/>
    </location>
</feature>
<dbReference type="Gene3D" id="6.10.110.10">
    <property type="match status" value="1"/>
</dbReference>
<feature type="transmembrane region" description="Helical" evidence="6">
    <location>
        <begin position="50"/>
        <end position="77"/>
    </location>
</feature>
<evidence type="ECO:0000256" key="3">
    <source>
        <dbReference type="ARBA" id="ARBA00022692"/>
    </source>
</evidence>
<sequence>MVFPIIVAIGAGVVACLAAVLVKICFFVIAKLGFLASGVAANSFAAWLHAQLGIVAAGSCFAFLQSAGAGGAAAGIIKGVITKLVAYLVGGLGAWVAGSAAWAGYGA</sequence>
<dbReference type="InterPro" id="IPR038213">
    <property type="entry name" value="IFI6/IFI27-like_sf"/>
</dbReference>
<comment type="subcellular location">
    <subcellularLocation>
        <location evidence="1">Membrane</location>
        <topology evidence="1">Multi-pass membrane protein</topology>
    </subcellularLocation>
</comment>
<evidence type="ECO:0000256" key="2">
    <source>
        <dbReference type="ARBA" id="ARBA00007262"/>
    </source>
</evidence>
<evidence type="ECO:0000313" key="8">
    <source>
        <dbReference type="Proteomes" id="UP000481861"/>
    </source>
</evidence>
<keyword evidence="3 6" id="KW-0812">Transmembrane</keyword>
<proteinExistence type="inferred from homology"/>
<dbReference type="Pfam" id="PF06140">
    <property type="entry name" value="Ifi-6-16"/>
    <property type="match status" value="1"/>
</dbReference>
<keyword evidence="5 6" id="KW-0472">Membrane</keyword>